<organism evidence="3">
    <name type="scientific">Medioppia subpectinata</name>
    <dbReference type="NCBI Taxonomy" id="1979941"/>
    <lineage>
        <taxon>Eukaryota</taxon>
        <taxon>Metazoa</taxon>
        <taxon>Ecdysozoa</taxon>
        <taxon>Arthropoda</taxon>
        <taxon>Chelicerata</taxon>
        <taxon>Arachnida</taxon>
        <taxon>Acari</taxon>
        <taxon>Acariformes</taxon>
        <taxon>Sarcoptiformes</taxon>
        <taxon>Oribatida</taxon>
        <taxon>Brachypylina</taxon>
        <taxon>Oppioidea</taxon>
        <taxon>Oppiidae</taxon>
        <taxon>Medioppia</taxon>
    </lineage>
</organism>
<dbReference type="Proteomes" id="UP000759131">
    <property type="component" value="Unassembled WGS sequence"/>
</dbReference>
<dbReference type="AlphaFoldDB" id="A0A7R9KZG2"/>
<feature type="region of interest" description="Disordered" evidence="1">
    <location>
        <begin position="245"/>
        <end position="265"/>
    </location>
</feature>
<dbReference type="InterPro" id="IPR011993">
    <property type="entry name" value="PH-like_dom_sf"/>
</dbReference>
<keyword evidence="4" id="KW-1185">Reference proteome</keyword>
<dbReference type="PROSITE" id="PS50003">
    <property type="entry name" value="PH_DOMAIN"/>
    <property type="match status" value="1"/>
</dbReference>
<dbReference type="GO" id="GO:0005737">
    <property type="term" value="C:cytoplasm"/>
    <property type="evidence" value="ECO:0007669"/>
    <property type="project" value="TreeGrafter"/>
</dbReference>
<dbReference type="Pfam" id="PF00169">
    <property type="entry name" value="PH"/>
    <property type="match status" value="1"/>
</dbReference>
<feature type="compositionally biased region" description="Polar residues" evidence="1">
    <location>
        <begin position="248"/>
        <end position="265"/>
    </location>
</feature>
<dbReference type="SUPFAM" id="SSF50729">
    <property type="entry name" value="PH domain-like"/>
    <property type="match status" value="1"/>
</dbReference>
<name>A0A7R9KZG2_9ACAR</name>
<dbReference type="InterPro" id="IPR001849">
    <property type="entry name" value="PH_domain"/>
</dbReference>
<dbReference type="PANTHER" id="PTHR46026:SF1">
    <property type="entry name" value="RHO-TYPE GUANINE NUCLEOTIDE EXCHANGE FACTOR, ISOFORM F"/>
    <property type="match status" value="1"/>
</dbReference>
<dbReference type="GO" id="GO:0005085">
    <property type="term" value="F:guanyl-nucleotide exchange factor activity"/>
    <property type="evidence" value="ECO:0007669"/>
    <property type="project" value="TreeGrafter"/>
</dbReference>
<dbReference type="EMBL" id="CAJPIZ010008850">
    <property type="protein sequence ID" value="CAG2111422.1"/>
    <property type="molecule type" value="Genomic_DNA"/>
</dbReference>
<evidence type="ECO:0000259" key="2">
    <source>
        <dbReference type="PROSITE" id="PS50003"/>
    </source>
</evidence>
<dbReference type="Gene3D" id="2.30.29.30">
    <property type="entry name" value="Pleckstrin-homology domain (PH domain)/Phosphotyrosine-binding domain (PTB)"/>
    <property type="match status" value="1"/>
</dbReference>
<feature type="domain" description="PH" evidence="2">
    <location>
        <begin position="1"/>
        <end position="93"/>
    </location>
</feature>
<reference evidence="3" key="1">
    <citation type="submission" date="2020-11" db="EMBL/GenBank/DDBJ databases">
        <authorList>
            <person name="Tran Van P."/>
        </authorList>
    </citation>
    <scope>NUCLEOTIDE SEQUENCE</scope>
</reference>
<proteinExistence type="predicted"/>
<dbReference type="PANTHER" id="PTHR46026">
    <property type="entry name" value="RHO-TYPE GUANINE NUCLEOTIDE EXCHANGE FACTOR, ISOFORM F"/>
    <property type="match status" value="1"/>
</dbReference>
<protein>
    <recommendedName>
        <fullName evidence="2">PH domain-containing protein</fullName>
    </recommendedName>
</protein>
<evidence type="ECO:0000313" key="4">
    <source>
        <dbReference type="Proteomes" id="UP000759131"/>
    </source>
</evidence>
<gene>
    <name evidence="3" type="ORF">OSB1V03_LOCUS11403</name>
</gene>
<evidence type="ECO:0000313" key="3">
    <source>
        <dbReference type="EMBL" id="CAD7630992.1"/>
    </source>
</evidence>
<accession>A0A7R9KZG2</accession>
<evidence type="ECO:0000256" key="1">
    <source>
        <dbReference type="SAM" id="MobiDB-lite"/>
    </source>
</evidence>
<dbReference type="EMBL" id="OC863425">
    <property type="protein sequence ID" value="CAD7630992.1"/>
    <property type="molecule type" value="Genomic_DNA"/>
</dbReference>
<sequence>MKKDRYLVLFPQILLVLSVSTEMTSFVFESKLRLEDAAIKTSGELMDTTNIFEITAADDKSSGGQTSSISFIIQCPTIDDSKKWVELLQKYILHSQTLKHNPGAAGPPLPTNHSVDGAVVQQRSAAPSIHSADGSVSSLASPAVILNASQSSQRIGGQTPPHVSRIHTYWTNKCLLPHPPTRIRPHSGTGAAVTAPVVDKKGNLSANDDMLILQVIEGYCNTGRVRQPSTAAYSESPQVYVVDEEKPNTGSNSSVNSLHRNGDLVNSETDLRNELRLMKMEIKSLSDALKAERRSRRKLKAFVMECQLSAKNTPKP</sequence>
<dbReference type="OrthoDB" id="6019202at2759"/>